<dbReference type="Pfam" id="PF04343">
    <property type="entry name" value="DUF488"/>
    <property type="match status" value="1"/>
</dbReference>
<proteinExistence type="predicted"/>
<dbReference type="Proteomes" id="UP000244929">
    <property type="component" value="Chromosome"/>
</dbReference>
<reference evidence="1 2" key="1">
    <citation type="submission" date="2018-04" db="EMBL/GenBank/DDBJ databases">
        <title>Genome sequencing of Flavobacterium sp. HYN0059.</title>
        <authorList>
            <person name="Yi H."/>
            <person name="Baek C."/>
        </authorList>
    </citation>
    <scope>NUCLEOTIDE SEQUENCE [LARGE SCALE GENOMIC DNA]</scope>
    <source>
        <strain evidence="1 2">HYN0059</strain>
    </source>
</reference>
<dbReference type="PANTHER" id="PTHR39337">
    <property type="entry name" value="BLR5642 PROTEIN"/>
    <property type="match status" value="1"/>
</dbReference>
<evidence type="ECO:0000313" key="2">
    <source>
        <dbReference type="Proteomes" id="UP000244929"/>
    </source>
</evidence>
<keyword evidence="2" id="KW-1185">Reference proteome</keyword>
<dbReference type="PIRSF" id="PIRSF024492">
    <property type="entry name" value="UCP024492"/>
    <property type="match status" value="1"/>
</dbReference>
<protein>
    <recommendedName>
        <fullName evidence="3">DUF488 domain-containing protein</fullName>
    </recommendedName>
</protein>
<dbReference type="InterPro" id="IPR007438">
    <property type="entry name" value="DUF488"/>
</dbReference>
<dbReference type="OrthoDB" id="9789109at2"/>
<dbReference type="KEGG" id="falb:HYN59_17105"/>
<evidence type="ECO:0000313" key="1">
    <source>
        <dbReference type="EMBL" id="AWH86718.1"/>
    </source>
</evidence>
<dbReference type="RefSeq" id="WP_108779440.1">
    <property type="nucleotide sequence ID" value="NZ_CP029186.1"/>
</dbReference>
<dbReference type="AlphaFoldDB" id="A0A2S1R211"/>
<name>A0A2S1R211_9FLAO</name>
<evidence type="ECO:0008006" key="3">
    <source>
        <dbReference type="Google" id="ProtNLM"/>
    </source>
</evidence>
<dbReference type="PANTHER" id="PTHR39337:SF1">
    <property type="entry name" value="BLR5642 PROTEIN"/>
    <property type="match status" value="1"/>
</dbReference>
<dbReference type="InterPro" id="IPR014519">
    <property type="entry name" value="UCP024492"/>
</dbReference>
<sequence>MEKTPLYTIGHGTRKAEDFLVLLNRYSIKYLVDVRSVPYSRFNPQYRQAALKSFLEVNGITYVFMGDALGGRPKDKTCYNEKGRVDYSVISTKPFFRDRIERLKQACAGNISLAIMCSESKPSECHRTHLIANVLASEGIDVLHIDEKGNLLIHNLTDGTQGSLTLF</sequence>
<gene>
    <name evidence="1" type="ORF">HYN59_17105</name>
</gene>
<organism evidence="1 2">
    <name type="scientific">Flavobacterium album</name>
    <dbReference type="NCBI Taxonomy" id="2175091"/>
    <lineage>
        <taxon>Bacteria</taxon>
        <taxon>Pseudomonadati</taxon>
        <taxon>Bacteroidota</taxon>
        <taxon>Flavobacteriia</taxon>
        <taxon>Flavobacteriales</taxon>
        <taxon>Flavobacteriaceae</taxon>
        <taxon>Flavobacterium</taxon>
    </lineage>
</organism>
<dbReference type="EMBL" id="CP029186">
    <property type="protein sequence ID" value="AWH86718.1"/>
    <property type="molecule type" value="Genomic_DNA"/>
</dbReference>
<accession>A0A2S1R211</accession>